<dbReference type="GO" id="GO:0016491">
    <property type="term" value="F:oxidoreductase activity"/>
    <property type="evidence" value="ECO:0007669"/>
    <property type="project" value="InterPro"/>
</dbReference>
<organism evidence="1 2">
    <name type="scientific">Desulfosporosinus metallidurans</name>
    <dbReference type="NCBI Taxonomy" id="1888891"/>
    <lineage>
        <taxon>Bacteria</taxon>
        <taxon>Bacillati</taxon>
        <taxon>Bacillota</taxon>
        <taxon>Clostridia</taxon>
        <taxon>Eubacteriales</taxon>
        <taxon>Desulfitobacteriaceae</taxon>
        <taxon>Desulfosporosinus</taxon>
    </lineage>
</organism>
<dbReference type="RefSeq" id="WP_075364584.1">
    <property type="nucleotide sequence ID" value="NZ_MLBF01000010.1"/>
</dbReference>
<proteinExistence type="predicted"/>
<dbReference type="EMBL" id="MLBF01000010">
    <property type="protein sequence ID" value="OLN32312.1"/>
    <property type="molecule type" value="Genomic_DNA"/>
</dbReference>
<accession>A0A1Q8QY80</accession>
<dbReference type="Gene3D" id="3.40.109.10">
    <property type="entry name" value="NADH Oxidase"/>
    <property type="match status" value="1"/>
</dbReference>
<name>A0A1Q8QY80_9FIRM</name>
<sequence length="114" mass="13365">MNTDQERVDLQEILRKRVSLRLYAERPIKDEDKDLIIEAAMRVPTRLNEKDWEAMFASRAQGFNPSNTLGAKNFGQWMYARKTGSDYSAEMARSVRIAMENWRGNHMDKNEKQP</sequence>
<dbReference type="OrthoDB" id="9775805at2"/>
<protein>
    <submittedName>
        <fullName evidence="1">Uncharacterized protein</fullName>
    </submittedName>
</protein>
<dbReference type="STRING" id="1888891.DSOL_1918"/>
<dbReference type="AlphaFoldDB" id="A0A1Q8QY80"/>
<reference evidence="1 2" key="1">
    <citation type="submission" date="2016-09" db="EMBL/GenBank/DDBJ databases">
        <title>Complete genome of Desulfosporosinus sp. OL.</title>
        <authorList>
            <person name="Mardanov A."/>
            <person name="Beletsky A."/>
            <person name="Panova A."/>
            <person name="Karnachuk O."/>
            <person name="Ravin N."/>
        </authorList>
    </citation>
    <scope>NUCLEOTIDE SEQUENCE [LARGE SCALE GENOMIC DNA]</scope>
    <source>
        <strain evidence="1 2">OL</strain>
    </source>
</reference>
<evidence type="ECO:0000313" key="2">
    <source>
        <dbReference type="Proteomes" id="UP000186102"/>
    </source>
</evidence>
<dbReference type="Proteomes" id="UP000186102">
    <property type="component" value="Unassembled WGS sequence"/>
</dbReference>
<comment type="caution">
    <text evidence="1">The sequence shown here is derived from an EMBL/GenBank/DDBJ whole genome shotgun (WGS) entry which is preliminary data.</text>
</comment>
<dbReference type="InterPro" id="IPR000415">
    <property type="entry name" value="Nitroreductase-like"/>
</dbReference>
<keyword evidence="2" id="KW-1185">Reference proteome</keyword>
<dbReference type="SUPFAM" id="SSF55469">
    <property type="entry name" value="FMN-dependent nitroreductase-like"/>
    <property type="match status" value="1"/>
</dbReference>
<evidence type="ECO:0000313" key="1">
    <source>
        <dbReference type="EMBL" id="OLN32312.1"/>
    </source>
</evidence>
<gene>
    <name evidence="1" type="ORF">DSOL_1918</name>
</gene>